<sequence length="448" mass="49380">MEDQALVVKSLQDQVASLQAQRSPPAPPLEDQALVILLVSPSKTSESSKGRKFEVLSASFTNTSTLVLEGLGVQSTPVSCWKRPASLGRARSSRSTRRSRHGRAADGGGEQTRRGFGGRIQLTWESFIPNQKVGTTRSSAFSSPSRPAPRSRGPRSRSSILALPEFKQSTDIDDLFAANAAWVASKEAINPAFFSDLGAGHNPKYLWIGCSDARVPANEIIGEDAGSVFVLRNVANQVCSTDFNVMSALQYAVGVLQVPHIIVCGHYDCGGVRASIENKDHVPPLENWLRNIRDVYRLHREELDAIEDAEERHRRLVEVNVIEQCVNLFKTGVVQRRRVETHTDPEYKSAQPRIHPVVFDPKTGKLKLLEVDFSTYIDELHNIYDLYSVDSFQDEGDKQMKAKLDKIPDLPQAPGPLGGAESGGGEKAEEMEVGSWRGMVKSAVRRIL</sequence>
<keyword evidence="10" id="KW-1185">Reference proteome</keyword>
<comment type="catalytic activity">
    <reaction evidence="7">
        <text>hydrogencarbonate + H(+) = CO2 + H2O</text>
        <dbReference type="Rhea" id="RHEA:10748"/>
        <dbReference type="ChEBI" id="CHEBI:15377"/>
        <dbReference type="ChEBI" id="CHEBI:15378"/>
        <dbReference type="ChEBI" id="CHEBI:16526"/>
        <dbReference type="ChEBI" id="CHEBI:17544"/>
        <dbReference type="EC" id="4.2.1.1"/>
    </reaction>
</comment>
<feature type="compositionally biased region" description="Basic residues" evidence="8">
    <location>
        <begin position="91"/>
        <end position="102"/>
    </location>
</feature>
<feature type="region of interest" description="Disordered" evidence="8">
    <location>
        <begin position="84"/>
        <end position="115"/>
    </location>
</feature>
<evidence type="ECO:0000313" key="10">
    <source>
        <dbReference type="Proteomes" id="UP001165060"/>
    </source>
</evidence>
<organism evidence="9 10">
    <name type="scientific">Tetraparma gracilis</name>
    <dbReference type="NCBI Taxonomy" id="2962635"/>
    <lineage>
        <taxon>Eukaryota</taxon>
        <taxon>Sar</taxon>
        <taxon>Stramenopiles</taxon>
        <taxon>Ochrophyta</taxon>
        <taxon>Bolidophyceae</taxon>
        <taxon>Parmales</taxon>
        <taxon>Triparmaceae</taxon>
        <taxon>Tetraparma</taxon>
    </lineage>
</organism>
<dbReference type="InterPro" id="IPR015892">
    <property type="entry name" value="Carbonic_anhydrase_CS"/>
</dbReference>
<dbReference type="PROSITE" id="PS00705">
    <property type="entry name" value="PROK_CO2_ANHYDRASE_2"/>
    <property type="match status" value="1"/>
</dbReference>
<reference evidence="9 10" key="1">
    <citation type="journal article" date="2023" name="Commun. Biol.">
        <title>Genome analysis of Parmales, the sister group of diatoms, reveals the evolutionary specialization of diatoms from phago-mixotrophs to photoautotrophs.</title>
        <authorList>
            <person name="Ban H."/>
            <person name="Sato S."/>
            <person name="Yoshikawa S."/>
            <person name="Yamada K."/>
            <person name="Nakamura Y."/>
            <person name="Ichinomiya M."/>
            <person name="Sato N."/>
            <person name="Blanc-Mathieu R."/>
            <person name="Endo H."/>
            <person name="Kuwata A."/>
            <person name="Ogata H."/>
        </authorList>
    </citation>
    <scope>NUCLEOTIDE SEQUENCE [LARGE SCALE GENOMIC DNA]</scope>
</reference>
<protein>
    <recommendedName>
        <fullName evidence="3">carbonic anhydrase</fullName>
        <ecNumber evidence="3">4.2.1.1</ecNumber>
    </recommendedName>
</protein>
<keyword evidence="5" id="KW-0862">Zinc</keyword>
<name>A0ABQ6MC64_9STRA</name>
<comment type="caution">
    <text evidence="9">The sequence shown here is derived from an EMBL/GenBank/DDBJ whole genome shotgun (WGS) entry which is preliminary data.</text>
</comment>
<feature type="compositionally biased region" description="Low complexity" evidence="8">
    <location>
        <begin position="137"/>
        <end position="159"/>
    </location>
</feature>
<dbReference type="EC" id="4.2.1.1" evidence="3"/>
<dbReference type="SUPFAM" id="SSF53056">
    <property type="entry name" value="beta-carbonic anhydrase, cab"/>
    <property type="match status" value="1"/>
</dbReference>
<accession>A0ABQ6MC64</accession>
<evidence type="ECO:0000256" key="2">
    <source>
        <dbReference type="ARBA" id="ARBA00006217"/>
    </source>
</evidence>
<dbReference type="Gene3D" id="3.40.1050.10">
    <property type="entry name" value="Carbonic anhydrase"/>
    <property type="match status" value="1"/>
</dbReference>
<dbReference type="Proteomes" id="UP001165060">
    <property type="component" value="Unassembled WGS sequence"/>
</dbReference>
<evidence type="ECO:0000256" key="4">
    <source>
        <dbReference type="ARBA" id="ARBA00022723"/>
    </source>
</evidence>
<dbReference type="InterPro" id="IPR036874">
    <property type="entry name" value="Carbonic_anhydrase_sf"/>
</dbReference>
<evidence type="ECO:0000256" key="8">
    <source>
        <dbReference type="SAM" id="MobiDB-lite"/>
    </source>
</evidence>
<evidence type="ECO:0000256" key="7">
    <source>
        <dbReference type="ARBA" id="ARBA00048348"/>
    </source>
</evidence>
<dbReference type="PANTHER" id="PTHR11002:SF76">
    <property type="entry name" value="CARBONIC ANHYDRASE"/>
    <property type="match status" value="1"/>
</dbReference>
<dbReference type="CDD" id="cd00883">
    <property type="entry name" value="beta_CA_cladeA"/>
    <property type="match status" value="1"/>
</dbReference>
<dbReference type="PANTHER" id="PTHR11002">
    <property type="entry name" value="CARBONIC ANHYDRASE"/>
    <property type="match status" value="1"/>
</dbReference>
<evidence type="ECO:0000256" key="3">
    <source>
        <dbReference type="ARBA" id="ARBA00012925"/>
    </source>
</evidence>
<comment type="cofactor">
    <cofactor evidence="1">
        <name>Zn(2+)</name>
        <dbReference type="ChEBI" id="CHEBI:29105"/>
    </cofactor>
</comment>
<feature type="region of interest" description="Disordered" evidence="8">
    <location>
        <begin position="134"/>
        <end position="159"/>
    </location>
</feature>
<feature type="compositionally biased region" description="Gly residues" evidence="8">
    <location>
        <begin position="105"/>
        <end position="115"/>
    </location>
</feature>
<evidence type="ECO:0000256" key="6">
    <source>
        <dbReference type="ARBA" id="ARBA00023239"/>
    </source>
</evidence>
<evidence type="ECO:0000256" key="1">
    <source>
        <dbReference type="ARBA" id="ARBA00001947"/>
    </source>
</evidence>
<dbReference type="InterPro" id="IPR001765">
    <property type="entry name" value="Carbonic_anhydrase"/>
</dbReference>
<comment type="similarity">
    <text evidence="2">Belongs to the beta-class carbonic anhydrase family.</text>
</comment>
<dbReference type="Pfam" id="PF00484">
    <property type="entry name" value="Pro_CA"/>
    <property type="match status" value="1"/>
</dbReference>
<keyword evidence="6" id="KW-0456">Lyase</keyword>
<proteinExistence type="inferred from homology"/>
<dbReference type="SMART" id="SM00947">
    <property type="entry name" value="Pro_CA"/>
    <property type="match status" value="1"/>
</dbReference>
<feature type="region of interest" description="Disordered" evidence="8">
    <location>
        <begin position="406"/>
        <end position="433"/>
    </location>
</feature>
<evidence type="ECO:0000313" key="9">
    <source>
        <dbReference type="EMBL" id="GMI23397.1"/>
    </source>
</evidence>
<evidence type="ECO:0000256" key="5">
    <source>
        <dbReference type="ARBA" id="ARBA00022833"/>
    </source>
</evidence>
<keyword evidence="4" id="KW-0479">Metal-binding</keyword>
<gene>
    <name evidence="9" type="ORF">TeGR_g8640</name>
</gene>
<dbReference type="EMBL" id="BRYB01000124">
    <property type="protein sequence ID" value="GMI23397.1"/>
    <property type="molecule type" value="Genomic_DNA"/>
</dbReference>